<organism evidence="5 6">
    <name type="scientific">Penicillium salamii</name>
    <dbReference type="NCBI Taxonomy" id="1612424"/>
    <lineage>
        <taxon>Eukaryota</taxon>
        <taxon>Fungi</taxon>
        <taxon>Dikarya</taxon>
        <taxon>Ascomycota</taxon>
        <taxon>Pezizomycotina</taxon>
        <taxon>Eurotiomycetes</taxon>
        <taxon>Eurotiomycetidae</taxon>
        <taxon>Eurotiales</taxon>
        <taxon>Aspergillaceae</taxon>
        <taxon>Penicillium</taxon>
    </lineage>
</organism>
<dbReference type="Gene3D" id="3.40.50.300">
    <property type="entry name" value="P-loop containing nucleotide triphosphate hydrolases"/>
    <property type="match status" value="1"/>
</dbReference>
<evidence type="ECO:0000313" key="6">
    <source>
        <dbReference type="Proteomes" id="UP001152646"/>
    </source>
</evidence>
<feature type="repeat" description="WD" evidence="3">
    <location>
        <begin position="939"/>
        <end position="973"/>
    </location>
</feature>
<sequence>MEIPSHIENSFGDACASGDGIAFQSGVNNGTININQRTRQILLPKGAYNAAFDGANKEHTPSCLQGTRVKLLEEIQTWIDGDNPRRLYWLSGMAGTGKSTIALTLARTYKPAIETKERQRNVCLGASFFFSRGGGDLSSASKFPATIAIQLAEASGELRGLIQSVIEDNPRLDSLGIRAQWGKLVIGPLSLLSRNSGDLPTLLLIVDALDECNDGNDANAIIRCLEEVTQMSGVECRVFLTSRPEQSIRLGMNADASVPRQNFVLHDIERSIVDQDLELYYRDQLCHIKTTMSSEEDIISEKAIRKLVERSNGLFIHAATVCKFVHAGGWLAVERLNKLLETEKSDSAELELNKMYRVVLEYSFVSVTKGLTPGEAEKVHQLFQHVVGTIIVMFDTISSEGLASLLGVERERIKNTLSALHSVINVPERHSEPIRILHPSFREFLLDPKRCTDKFYSISVSDAHGRLLTRCVAYLMSQLKRNILDISKPGAKARDVSMERIDRKIPVELQYSSMYWWSHFQNSDGHSRKELPLLVFLEDKYLFWLECLAWLGKLGYAIQAMSEMNSILTKKPLQSGFSTSMPSYHRKTKKASQLHAFVPDAFQFLLRNKLMIEEAPLQLYLSALIFSPNSSEVKKKNRKEIPSWILNEPNVPENRKRLPGGLSIAHSSVIHSFAVSPDSSLVATACGDCMVHIWDATSGMKRSTLEGNPDGLARVCFSPDGCLVAAFAQNCVSVWNIKAATDATIQPECQFHFNRQGSATASSHHPACAISPCGNLVAVIDYPHDIWVWDMRAKQSVKYQFQIEAQRPITGVYFSYDGSLLICVTFWSEKLYETLDAWSISTGINVSNDGASLGEFSQAIMPETRDLSKPPRLLETSGGAHLVFLDGFPDESEGVVFIPLFNDASFKTSFVSDAVGLHASLEGSKVYLLMGEQFKKVTLQSDSSEFKSIQFSPNGKHLITINSSDELTIWNMEGLESKPSRLLEIYDVFRGVGTRLSRSMRRIRGAPLYSQGQKLSHRIEVWIRSPDGSLLATDSPRGSNITIWDMKTGEMKFRLNGLTSASLMQFSESGNLFAVIDKSIVHFWETKTGQKGDILNIGRHKSRYILDDMRVSENGGKLLYFEDLKSDVEGVSDLGVWELDGLRKISGFKIPVHSSTPTRIAISPNEQFFCLWQKRSPFIEVGSFSCNTPQLIPLRDSPRWVGFMPDGQRVLISGDTARQGKESIQIWNIEQKGFQEFYTALPRNFCCDIFNTEGTEFRPWEIYGPHLQHTKSVISPDGKLLVLGRRQLDHVEIHLLRISDPKSLFKLIDLPKIPSRNGTYGDGHPGFLQFAPSGTHIVTERGNVPLPDATPPSPLLFATRSWIQEDGEDILAIPPAYRDSLRGIYDHTITFGDSKNGPLFVRLDEGMKSMTA</sequence>
<feature type="domain" description="Nephrocystin 3-like N-terminal" evidence="4">
    <location>
        <begin position="73"/>
        <end position="243"/>
    </location>
</feature>
<evidence type="ECO:0000259" key="4">
    <source>
        <dbReference type="Pfam" id="PF24883"/>
    </source>
</evidence>
<dbReference type="SUPFAM" id="SSF50969">
    <property type="entry name" value="YVTN repeat-like/Quinoprotein amine dehydrogenase"/>
    <property type="match status" value="1"/>
</dbReference>
<dbReference type="Pfam" id="PF24883">
    <property type="entry name" value="NPHP3_N"/>
    <property type="match status" value="1"/>
</dbReference>
<name>A0A9W4NKQ8_9EURO</name>
<evidence type="ECO:0000313" key="5">
    <source>
        <dbReference type="EMBL" id="CAG8381536.1"/>
    </source>
</evidence>
<dbReference type="InterPro" id="IPR027417">
    <property type="entry name" value="P-loop_NTPase"/>
</dbReference>
<dbReference type="Pfam" id="PF00400">
    <property type="entry name" value="WD40"/>
    <property type="match status" value="2"/>
</dbReference>
<evidence type="ECO:0000256" key="3">
    <source>
        <dbReference type="PROSITE-ProRule" id="PRU00221"/>
    </source>
</evidence>
<evidence type="ECO:0000256" key="2">
    <source>
        <dbReference type="ARBA" id="ARBA00022737"/>
    </source>
</evidence>
<dbReference type="InterPro" id="IPR015943">
    <property type="entry name" value="WD40/YVTN_repeat-like_dom_sf"/>
</dbReference>
<dbReference type="InterPro" id="IPR001680">
    <property type="entry name" value="WD40_rpt"/>
</dbReference>
<gene>
    <name evidence="5" type="ORF">PSALAMII_LOCUS6067</name>
</gene>
<dbReference type="PANTHER" id="PTHR10039">
    <property type="entry name" value="AMELOGENIN"/>
    <property type="match status" value="1"/>
</dbReference>
<dbReference type="InterPro" id="IPR011044">
    <property type="entry name" value="Quino_amine_DH_bsu"/>
</dbReference>
<keyword evidence="2" id="KW-0677">Repeat</keyword>
<dbReference type="Gene3D" id="2.130.10.10">
    <property type="entry name" value="YVTN repeat-like/Quinoprotein amine dehydrogenase"/>
    <property type="match status" value="2"/>
</dbReference>
<dbReference type="InterPro" id="IPR019775">
    <property type="entry name" value="WD40_repeat_CS"/>
</dbReference>
<keyword evidence="1 3" id="KW-0853">WD repeat</keyword>
<feature type="repeat" description="WD" evidence="3">
    <location>
        <begin position="663"/>
        <end position="704"/>
    </location>
</feature>
<evidence type="ECO:0000256" key="1">
    <source>
        <dbReference type="ARBA" id="ARBA00022574"/>
    </source>
</evidence>
<comment type="caution">
    <text evidence="5">The sequence shown here is derived from an EMBL/GenBank/DDBJ whole genome shotgun (WGS) entry which is preliminary data.</text>
</comment>
<dbReference type="OrthoDB" id="674604at2759"/>
<dbReference type="PROSITE" id="PS50294">
    <property type="entry name" value="WD_REPEATS_REGION"/>
    <property type="match status" value="1"/>
</dbReference>
<accession>A0A9W4NKQ8</accession>
<dbReference type="PROSITE" id="PS50082">
    <property type="entry name" value="WD_REPEATS_2"/>
    <property type="match status" value="2"/>
</dbReference>
<dbReference type="PROSITE" id="PS00678">
    <property type="entry name" value="WD_REPEATS_1"/>
    <property type="match status" value="1"/>
</dbReference>
<dbReference type="SUPFAM" id="SSF52540">
    <property type="entry name" value="P-loop containing nucleoside triphosphate hydrolases"/>
    <property type="match status" value="1"/>
</dbReference>
<dbReference type="Proteomes" id="UP001152646">
    <property type="component" value="Unassembled WGS sequence"/>
</dbReference>
<dbReference type="EMBL" id="CAJVPA010000187">
    <property type="protein sequence ID" value="CAG8381536.1"/>
    <property type="molecule type" value="Genomic_DNA"/>
</dbReference>
<proteinExistence type="predicted"/>
<dbReference type="SUPFAM" id="SSF82171">
    <property type="entry name" value="DPP6 N-terminal domain-like"/>
    <property type="match status" value="1"/>
</dbReference>
<dbReference type="InterPro" id="IPR056884">
    <property type="entry name" value="NPHP3-like_N"/>
</dbReference>
<dbReference type="SMART" id="SM00320">
    <property type="entry name" value="WD40"/>
    <property type="match status" value="5"/>
</dbReference>
<protein>
    <recommendedName>
        <fullName evidence="4">Nephrocystin 3-like N-terminal domain-containing protein</fullName>
    </recommendedName>
</protein>
<reference evidence="5" key="1">
    <citation type="submission" date="2021-07" db="EMBL/GenBank/DDBJ databases">
        <authorList>
            <person name="Branca A.L. A."/>
        </authorList>
    </citation>
    <scope>NUCLEOTIDE SEQUENCE</scope>
</reference>
<dbReference type="PANTHER" id="PTHR10039:SF17">
    <property type="entry name" value="FUNGAL STAND N-TERMINAL GOODBYE DOMAIN-CONTAINING PROTEIN-RELATED"/>
    <property type="match status" value="1"/>
</dbReference>